<name>A0A833S2H7_PHYIN</name>
<keyword evidence="2" id="KW-1185">Reference proteome</keyword>
<evidence type="ECO:0000313" key="2">
    <source>
        <dbReference type="Proteomes" id="UP000602510"/>
    </source>
</evidence>
<comment type="caution">
    <text evidence="1">The sequence shown here is derived from an EMBL/GenBank/DDBJ whole genome shotgun (WGS) entry which is preliminary data.</text>
</comment>
<dbReference type="EMBL" id="WSZM01000595">
    <property type="protein sequence ID" value="KAF4031276.1"/>
    <property type="molecule type" value="Genomic_DNA"/>
</dbReference>
<sequence length="71" mass="7910">MKYGAFNVADWNCFLKVREALALPAAVAHVDQAGWRYLLAEHCDMDLGAEGQEAFEVHPRPTLCSISFKIS</sequence>
<evidence type="ECO:0000313" key="1">
    <source>
        <dbReference type="EMBL" id="KAF4031276.1"/>
    </source>
</evidence>
<proteinExistence type="predicted"/>
<dbReference type="AlphaFoldDB" id="A0A833S2H7"/>
<accession>A0A833S2H7</accession>
<organism evidence="1 2">
    <name type="scientific">Phytophthora infestans</name>
    <name type="common">Potato late blight agent</name>
    <name type="synonym">Botrytis infestans</name>
    <dbReference type="NCBI Taxonomy" id="4787"/>
    <lineage>
        <taxon>Eukaryota</taxon>
        <taxon>Sar</taxon>
        <taxon>Stramenopiles</taxon>
        <taxon>Oomycota</taxon>
        <taxon>Peronosporomycetes</taxon>
        <taxon>Peronosporales</taxon>
        <taxon>Peronosporaceae</taxon>
        <taxon>Phytophthora</taxon>
    </lineage>
</organism>
<dbReference type="Proteomes" id="UP000602510">
    <property type="component" value="Unassembled WGS sequence"/>
</dbReference>
<gene>
    <name evidence="1" type="ORF">GN244_ATG16920</name>
</gene>
<reference evidence="1" key="1">
    <citation type="submission" date="2020-04" db="EMBL/GenBank/DDBJ databases">
        <title>Hybrid Assembly of Korean Phytophthora infestans isolates.</title>
        <authorList>
            <person name="Prokchorchik M."/>
            <person name="Lee Y."/>
            <person name="Seo J."/>
            <person name="Cho J.-H."/>
            <person name="Park Y.-E."/>
            <person name="Jang D.-C."/>
            <person name="Im J.-S."/>
            <person name="Choi J.-G."/>
            <person name="Park H.-J."/>
            <person name="Lee G.-B."/>
            <person name="Lee Y.-G."/>
            <person name="Hong S.-Y."/>
            <person name="Cho K."/>
            <person name="Sohn K.H."/>
        </authorList>
    </citation>
    <scope>NUCLEOTIDE SEQUENCE</scope>
    <source>
        <strain evidence="1">KR_1_A1</strain>
    </source>
</reference>
<protein>
    <submittedName>
        <fullName evidence="1">Uncharacterized protein</fullName>
    </submittedName>
</protein>